<dbReference type="GO" id="GO:0005886">
    <property type="term" value="C:plasma membrane"/>
    <property type="evidence" value="ECO:0007669"/>
    <property type="project" value="UniProtKB-SubCell"/>
</dbReference>
<reference evidence="9 10" key="1">
    <citation type="submission" date="2016-04" db="EMBL/GenBank/DDBJ databases">
        <title>Draft genome sequence of Janthinobacterium psychrotolerans sp. nov., isolated from freshwater sediments in Denmark.</title>
        <authorList>
            <person name="Gong X."/>
            <person name="Skrivergaard S."/>
            <person name="Korsgaard B.S."/>
            <person name="Schreiber L."/>
            <person name="Marshall I.P."/>
            <person name="Finster K."/>
            <person name="Schramm A."/>
        </authorList>
    </citation>
    <scope>NUCLEOTIDE SEQUENCE [LARGE SCALE GENOMIC DNA]</scope>
    <source>
        <strain evidence="9 10">S3-2</strain>
    </source>
</reference>
<dbReference type="EMBL" id="LOCQ01000061">
    <property type="protein sequence ID" value="OBV37262.1"/>
    <property type="molecule type" value="Genomic_DNA"/>
</dbReference>
<keyword evidence="3" id="KW-0488">Methylation</keyword>
<evidence type="ECO:0000256" key="1">
    <source>
        <dbReference type="ARBA" id="ARBA00004377"/>
    </source>
</evidence>
<keyword evidence="7 8" id="KW-0472">Membrane</keyword>
<dbReference type="Proteomes" id="UP000092713">
    <property type="component" value="Unassembled WGS sequence"/>
</dbReference>
<evidence type="ECO:0000256" key="4">
    <source>
        <dbReference type="ARBA" id="ARBA00022519"/>
    </source>
</evidence>
<dbReference type="InterPro" id="IPR012902">
    <property type="entry name" value="N_methyl_site"/>
</dbReference>
<feature type="transmembrane region" description="Helical" evidence="8">
    <location>
        <begin position="6"/>
        <end position="29"/>
    </location>
</feature>
<sequence length="214" mass="22752">MARPRSAGFTLIELLVAIGILAMVAVLGWRGLDSIVRSREVLNAQLEQSRGMQLTFAQMQSDCDHLAGSSAVTAGSQTLLNGRSYLSAEADRLMMVRQAVAEQQPQQLQVVTYRLVGGVLTRRESIGTRDLAVLDTLWQAARDDTDTGNASVVLLRGVDSMAMRGQRSLASNTTPDWITLGAGSKTGDLAGLEVTLQLPGQAAGLSKVFLLGPG</sequence>
<organism evidence="9 10">
    <name type="scientific">Janthinobacterium psychrotolerans</name>
    <dbReference type="NCBI Taxonomy" id="1747903"/>
    <lineage>
        <taxon>Bacteria</taxon>
        <taxon>Pseudomonadati</taxon>
        <taxon>Pseudomonadota</taxon>
        <taxon>Betaproteobacteria</taxon>
        <taxon>Burkholderiales</taxon>
        <taxon>Oxalobacteraceae</taxon>
        <taxon>Janthinobacterium</taxon>
    </lineage>
</organism>
<evidence type="ECO:0000313" key="10">
    <source>
        <dbReference type="Proteomes" id="UP000092713"/>
    </source>
</evidence>
<dbReference type="OrthoDB" id="9029037at2"/>
<dbReference type="SUPFAM" id="SSF54523">
    <property type="entry name" value="Pili subunits"/>
    <property type="match status" value="1"/>
</dbReference>
<dbReference type="InterPro" id="IPR045584">
    <property type="entry name" value="Pilin-like"/>
</dbReference>
<dbReference type="InterPro" id="IPR051621">
    <property type="entry name" value="T2SS_protein_J"/>
</dbReference>
<comment type="caution">
    <text evidence="9">The sequence shown here is derived from an EMBL/GenBank/DDBJ whole genome shotgun (WGS) entry which is preliminary data.</text>
</comment>
<dbReference type="PATRIC" id="fig|1747903.4.peg.766"/>
<evidence type="ECO:0000256" key="2">
    <source>
        <dbReference type="ARBA" id="ARBA00022475"/>
    </source>
</evidence>
<keyword evidence="2" id="KW-1003">Cell membrane</keyword>
<protein>
    <submittedName>
        <fullName evidence="9">General secretion pathway protein J</fullName>
    </submittedName>
</protein>
<accession>A0A1A7BUT3</accession>
<dbReference type="GO" id="GO:0015628">
    <property type="term" value="P:protein secretion by the type II secretion system"/>
    <property type="evidence" value="ECO:0007669"/>
    <property type="project" value="TreeGrafter"/>
</dbReference>
<dbReference type="Pfam" id="PF07963">
    <property type="entry name" value="N_methyl"/>
    <property type="match status" value="1"/>
</dbReference>
<evidence type="ECO:0000256" key="6">
    <source>
        <dbReference type="ARBA" id="ARBA00022989"/>
    </source>
</evidence>
<dbReference type="RefSeq" id="WP_065310229.1">
    <property type="nucleotide sequence ID" value="NZ_LOCQ01000061.1"/>
</dbReference>
<gene>
    <name evidence="9" type="ORF">ASR47_1002319</name>
</gene>
<evidence type="ECO:0000256" key="3">
    <source>
        <dbReference type="ARBA" id="ARBA00022481"/>
    </source>
</evidence>
<dbReference type="PANTHER" id="PTHR39583">
    <property type="entry name" value="TYPE II SECRETION SYSTEM PROTEIN J-RELATED"/>
    <property type="match status" value="1"/>
</dbReference>
<evidence type="ECO:0000256" key="8">
    <source>
        <dbReference type="SAM" id="Phobius"/>
    </source>
</evidence>
<evidence type="ECO:0000313" key="9">
    <source>
        <dbReference type="EMBL" id="OBV37262.1"/>
    </source>
</evidence>
<keyword evidence="10" id="KW-1185">Reference proteome</keyword>
<dbReference type="NCBIfam" id="TIGR02532">
    <property type="entry name" value="IV_pilin_GFxxxE"/>
    <property type="match status" value="1"/>
</dbReference>
<dbReference type="PROSITE" id="PS00409">
    <property type="entry name" value="PROKAR_NTER_METHYL"/>
    <property type="match status" value="1"/>
</dbReference>
<dbReference type="AlphaFoldDB" id="A0A1A7BUT3"/>
<keyword evidence="4" id="KW-0997">Cell inner membrane</keyword>
<proteinExistence type="predicted"/>
<dbReference type="STRING" id="1747903.ASR47_1002319"/>
<evidence type="ECO:0000256" key="5">
    <source>
        <dbReference type="ARBA" id="ARBA00022692"/>
    </source>
</evidence>
<dbReference type="PANTHER" id="PTHR39583:SF2">
    <property type="entry name" value="TYPE II SECRETION SYSTEM PROTEIN J"/>
    <property type="match status" value="1"/>
</dbReference>
<comment type="subcellular location">
    <subcellularLocation>
        <location evidence="1">Cell inner membrane</location>
        <topology evidence="1">Single-pass membrane protein</topology>
    </subcellularLocation>
</comment>
<evidence type="ECO:0000256" key="7">
    <source>
        <dbReference type="ARBA" id="ARBA00023136"/>
    </source>
</evidence>
<keyword evidence="5 8" id="KW-0812">Transmembrane</keyword>
<keyword evidence="6 8" id="KW-1133">Transmembrane helix</keyword>
<dbReference type="Gene3D" id="3.10.610.10">
    <property type="entry name" value="GSPII I/J protein-like"/>
    <property type="match status" value="1"/>
</dbReference>
<name>A0A1A7BUT3_9BURK</name>